<evidence type="ECO:0000313" key="1">
    <source>
        <dbReference type="EMBL" id="KAG1777462.1"/>
    </source>
</evidence>
<dbReference type="Proteomes" id="UP000714275">
    <property type="component" value="Unassembled WGS sequence"/>
</dbReference>
<keyword evidence="2" id="KW-1185">Reference proteome</keyword>
<dbReference type="AlphaFoldDB" id="A0A9P6ZWI6"/>
<dbReference type="Pfam" id="PF20414">
    <property type="entry name" value="DUF6698"/>
    <property type="match status" value="1"/>
</dbReference>
<sequence length="106" mass="12255">MHKVTPRSIAYVSCQLQFALSSVTLWRSIDGDFDYTPFWHSIVDFFKRPPGHTVRRKVERLLAWWTRKIFGTSRHVELSDGAKANMSVNALARQRVQLDDAAFDSD</sequence>
<organism evidence="1 2">
    <name type="scientific">Suillus placidus</name>
    <dbReference type="NCBI Taxonomy" id="48579"/>
    <lineage>
        <taxon>Eukaryota</taxon>
        <taxon>Fungi</taxon>
        <taxon>Dikarya</taxon>
        <taxon>Basidiomycota</taxon>
        <taxon>Agaricomycotina</taxon>
        <taxon>Agaricomycetes</taxon>
        <taxon>Agaricomycetidae</taxon>
        <taxon>Boletales</taxon>
        <taxon>Suillineae</taxon>
        <taxon>Suillaceae</taxon>
        <taxon>Suillus</taxon>
    </lineage>
</organism>
<proteinExistence type="predicted"/>
<protein>
    <submittedName>
        <fullName evidence="1">Uncharacterized protein</fullName>
    </submittedName>
</protein>
<dbReference type="InterPro" id="IPR046521">
    <property type="entry name" value="DUF6698"/>
</dbReference>
<dbReference type="OrthoDB" id="3220614at2759"/>
<name>A0A9P6ZWI6_9AGAM</name>
<evidence type="ECO:0000313" key="2">
    <source>
        <dbReference type="Proteomes" id="UP000714275"/>
    </source>
</evidence>
<gene>
    <name evidence="1" type="ORF">EV702DRAFT_1197065</name>
</gene>
<comment type="caution">
    <text evidence="1">The sequence shown here is derived from an EMBL/GenBank/DDBJ whole genome shotgun (WGS) entry which is preliminary data.</text>
</comment>
<reference evidence="1" key="1">
    <citation type="journal article" date="2020" name="New Phytol.">
        <title>Comparative genomics reveals dynamic genome evolution in host specialist ectomycorrhizal fungi.</title>
        <authorList>
            <person name="Lofgren L.A."/>
            <person name="Nguyen N.H."/>
            <person name="Vilgalys R."/>
            <person name="Ruytinx J."/>
            <person name="Liao H.L."/>
            <person name="Branco S."/>
            <person name="Kuo A."/>
            <person name="LaButti K."/>
            <person name="Lipzen A."/>
            <person name="Andreopoulos W."/>
            <person name="Pangilinan J."/>
            <person name="Riley R."/>
            <person name="Hundley H."/>
            <person name="Na H."/>
            <person name="Barry K."/>
            <person name="Grigoriev I.V."/>
            <person name="Stajich J.E."/>
            <person name="Kennedy P.G."/>
        </authorList>
    </citation>
    <scope>NUCLEOTIDE SEQUENCE</scope>
    <source>
        <strain evidence="1">DOB743</strain>
    </source>
</reference>
<dbReference type="EMBL" id="JABBWD010000020">
    <property type="protein sequence ID" value="KAG1777462.1"/>
    <property type="molecule type" value="Genomic_DNA"/>
</dbReference>
<accession>A0A9P6ZWI6</accession>